<dbReference type="WBParaSite" id="scaffold14682_cov168.g17572">
    <property type="protein sequence ID" value="scaffold14682_cov168.g17572"/>
    <property type="gene ID" value="scaffold14682_cov168.g17572"/>
</dbReference>
<evidence type="ECO:0000313" key="3">
    <source>
        <dbReference type="WBParaSite" id="scaffold14682_cov168.g17572"/>
    </source>
</evidence>
<dbReference type="AlphaFoldDB" id="A0A915LML4"/>
<evidence type="ECO:0000256" key="1">
    <source>
        <dbReference type="SAM" id="Coils"/>
    </source>
</evidence>
<reference evidence="3" key="1">
    <citation type="submission" date="2022-11" db="UniProtKB">
        <authorList>
            <consortium name="WormBaseParasite"/>
        </authorList>
    </citation>
    <scope>IDENTIFICATION</scope>
</reference>
<protein>
    <submittedName>
        <fullName evidence="3">Uncharacterized protein</fullName>
    </submittedName>
</protein>
<keyword evidence="1" id="KW-0175">Coiled coil</keyword>
<proteinExistence type="predicted"/>
<accession>A0A915LML4</accession>
<dbReference type="Proteomes" id="UP000887561">
    <property type="component" value="Unplaced"/>
</dbReference>
<keyword evidence="2" id="KW-1185">Reference proteome</keyword>
<organism evidence="2 3">
    <name type="scientific">Meloidogyne javanica</name>
    <name type="common">Root-knot nematode worm</name>
    <dbReference type="NCBI Taxonomy" id="6303"/>
    <lineage>
        <taxon>Eukaryota</taxon>
        <taxon>Metazoa</taxon>
        <taxon>Ecdysozoa</taxon>
        <taxon>Nematoda</taxon>
        <taxon>Chromadorea</taxon>
        <taxon>Rhabditida</taxon>
        <taxon>Tylenchina</taxon>
        <taxon>Tylenchomorpha</taxon>
        <taxon>Tylenchoidea</taxon>
        <taxon>Meloidogynidae</taxon>
        <taxon>Meloidogyninae</taxon>
        <taxon>Meloidogyne</taxon>
        <taxon>Meloidogyne incognita group</taxon>
    </lineage>
</organism>
<evidence type="ECO:0000313" key="2">
    <source>
        <dbReference type="Proteomes" id="UP000887561"/>
    </source>
</evidence>
<feature type="coiled-coil region" evidence="1">
    <location>
        <begin position="66"/>
        <end position="93"/>
    </location>
</feature>
<name>A0A915LML4_MELJA</name>
<sequence length="168" mass="19450">EKSASLSLKLNEEKSRLEKLVNLLNSIVDKFKSNVVNLTTLDEFINEGIENSKNEEEKEFREENYLQRNNIVVEQLENEITNLKIQLATAEALAEDLFNFDDLQTQTELIKICHKNVQAEKEENLIDAQIQCDEYIEDNKIEMKTIGVETDELEKEKILFKDVAVGEN</sequence>